<dbReference type="Proteomes" id="UP000005289">
    <property type="component" value="Chromosome"/>
</dbReference>
<evidence type="ECO:0000259" key="2">
    <source>
        <dbReference type="Pfam" id="PF00801"/>
    </source>
</evidence>
<dbReference type="HOGENOM" id="CLU_229337_0_0_6"/>
<keyword evidence="4" id="KW-1185">Reference proteome</keyword>
<protein>
    <recommendedName>
        <fullName evidence="2">PKD domain-containing protein</fullName>
    </recommendedName>
</protein>
<feature type="domain" description="PKD" evidence="2">
    <location>
        <begin position="1812"/>
        <end position="1879"/>
    </location>
</feature>
<feature type="region of interest" description="Disordered" evidence="1">
    <location>
        <begin position="1431"/>
        <end position="1471"/>
    </location>
</feature>
<feature type="compositionally biased region" description="Pro residues" evidence="1">
    <location>
        <begin position="1451"/>
        <end position="1461"/>
    </location>
</feature>
<dbReference type="InterPro" id="IPR000601">
    <property type="entry name" value="PKD_dom"/>
</dbReference>
<evidence type="ECO:0000313" key="3">
    <source>
        <dbReference type="EMBL" id="AHE99898.1"/>
    </source>
</evidence>
<feature type="region of interest" description="Disordered" evidence="1">
    <location>
        <begin position="2386"/>
        <end position="2405"/>
    </location>
</feature>
<accession>W0DSD3</accession>
<reference evidence="3 4" key="1">
    <citation type="submission" date="2013-12" db="EMBL/GenBank/DDBJ databases">
        <authorList>
            <consortium name="DOE Joint Genome Institute"/>
            <person name="Muyzer G."/>
            <person name="Huntemann M."/>
            <person name="Han J."/>
            <person name="Chen A."/>
            <person name="Kyrpides N."/>
            <person name="Mavromatis K."/>
            <person name="Markowitz V."/>
            <person name="Palaniappan K."/>
            <person name="Ivanova N."/>
            <person name="Schaumberg A."/>
            <person name="Pati A."/>
            <person name="Liolios K."/>
            <person name="Nordberg H.P."/>
            <person name="Cantor M.N."/>
            <person name="Hua S.X."/>
            <person name="Woyke T."/>
        </authorList>
    </citation>
    <scope>NUCLEOTIDE SEQUENCE [LARGE SCALE GENOMIC DNA]</scope>
    <source>
        <strain evidence="3 4">ARh 1</strain>
    </source>
</reference>
<dbReference type="Pfam" id="PF00801">
    <property type="entry name" value="PKD"/>
    <property type="match status" value="1"/>
</dbReference>
<dbReference type="Gene3D" id="2.60.120.380">
    <property type="match status" value="5"/>
</dbReference>
<gene>
    <name evidence="3" type="ORF">THITH_03185</name>
</gene>
<feature type="region of interest" description="Disordered" evidence="1">
    <location>
        <begin position="1888"/>
        <end position="1925"/>
    </location>
</feature>
<evidence type="ECO:0000313" key="4">
    <source>
        <dbReference type="Proteomes" id="UP000005289"/>
    </source>
</evidence>
<evidence type="ECO:0000256" key="1">
    <source>
        <dbReference type="SAM" id="MobiDB-lite"/>
    </source>
</evidence>
<dbReference type="KEGG" id="tti:THITH_03185"/>
<dbReference type="EMBL" id="CP007029">
    <property type="protein sequence ID" value="AHE99898.1"/>
    <property type="molecule type" value="Genomic_DNA"/>
</dbReference>
<organism evidence="3 4">
    <name type="scientific">Thioalkalivibrio paradoxus ARh 1</name>
    <dbReference type="NCBI Taxonomy" id="713585"/>
    <lineage>
        <taxon>Bacteria</taxon>
        <taxon>Pseudomonadati</taxon>
        <taxon>Pseudomonadota</taxon>
        <taxon>Gammaproteobacteria</taxon>
        <taxon>Chromatiales</taxon>
        <taxon>Ectothiorhodospiraceae</taxon>
        <taxon>Thioalkalivibrio</taxon>
    </lineage>
</organism>
<dbReference type="SUPFAM" id="SSF49299">
    <property type="entry name" value="PKD domain"/>
    <property type="match status" value="1"/>
</dbReference>
<feature type="compositionally biased region" description="Polar residues" evidence="1">
    <location>
        <begin position="2024"/>
        <end position="2035"/>
    </location>
</feature>
<dbReference type="InterPro" id="IPR035986">
    <property type="entry name" value="PKD_dom_sf"/>
</dbReference>
<dbReference type="STRING" id="713585.THITH_03185"/>
<feature type="region of interest" description="Disordered" evidence="1">
    <location>
        <begin position="1"/>
        <end position="44"/>
    </location>
</feature>
<name>W0DSD3_9GAMM</name>
<feature type="compositionally biased region" description="Low complexity" evidence="1">
    <location>
        <begin position="1909"/>
        <end position="1921"/>
    </location>
</feature>
<feature type="compositionally biased region" description="Basic and acidic residues" evidence="1">
    <location>
        <begin position="2041"/>
        <end position="2056"/>
    </location>
</feature>
<dbReference type="CDD" id="cd00146">
    <property type="entry name" value="PKD"/>
    <property type="match status" value="1"/>
</dbReference>
<dbReference type="SUPFAM" id="SSF89260">
    <property type="entry name" value="Collagen-binding domain"/>
    <property type="match status" value="4"/>
</dbReference>
<proteinExistence type="predicted"/>
<sequence length="2520" mass="278123">MHASNPRPNDTRHSVDDANAGAHGSSALGRQRRPDRRADRPHSGRTGLRGLLACLLLLAGMLGSAAGQESADAIWRAATDLSDPHNQAVLLKNINQLHTLRGVAERNWDRLDGIGDLTHRQYQEAMFWHQHENLRIARKAVGGLGAYELDLQRPAPDAGEWRVGSDTDFLVRRKDGRPVTLEDIQRVEAAYRQAVALEVRRRSGGAVQMDPRDFDTGTDFMVAHDATTDTEFNRIAEHFGRRDADTYSRVEAARVEAQMRTPGEPIDYRDAGMYVAEMVDQAQRKQRQIDRLLREQADAPARQRAINEARIKQLEYERDKYLRRINSVNSHLHTQARTQFGRGLRTPPRDITDMQNLAQQARENYAHTLGNVLRVMPEGPQARQANFILALQLVDLPAARRSEVLSRLDRQVQQNVLQQLDEFRAWRRAEREQVAREDVVTLRNFLQKTEFGQQLLRVFGTEIEALTTRPTESSRFLADVYRDLAATDRAIQNRAQSLSMWLDLMVQVRDAQSDAELAIALGRTLASKTYYGMVASHLYTGLIERDGTALTRSLILMLSPKTALPQVVQSIGGSVIDLTTTVLFDHQFMVLYVTASFDDDGRFTGLDGYQTGSDAVCRFFDDVLQPGGEHWVEGVFTRALALSEERNLSQEVLSGINAFGTRAFVRALESTVYGGTASFMGRHPAVQHARAEVATLTGMIDDFAEALGDRVPSQAEPGWAGLSRFEPAAQHAMRPLLEQRVAAWGDVEAALCAAVTESLESRHRAEQGLEGGDEAALALLAEVERLFHELDIHGVGMAWLNHEGTRNVIMRWLGSAEEQRIEAMRALQRYHDAYSAVHEIRDTVESLYRTATGGTESLLARPLTGSPPLTADPAFDHRLAVRLFQETMDDLDRYETQMLRIKREALNDNHAQLDDPFDRRIQTVIHAATIALHDAGATMQGASHARQRLYRVQWWAAHDLHTRHSAAFEHTRAQRAKIEELLDEFRAHYQPVEPALAILPPPAVIEERAATDTPYAFGLAATAIPPETVYVWFEDGTEIGRGDTLLHMFEEPGPRTLEVRAQWTRSDRVLRDGSATAELSVDIRADALLPELAIRPPRDLGALAEPDRAYEFHALRSNIPDDATLSWRIDGRPAGVGADVELRFSDPGPNIVELFAEWEVPGSWTGQEQVIAPALTVEVDDPGPLLAEPCRILLAGTFDEAVPEVGIEQLLRRFPTPEEVEDFVADRAAVAARHGLRASPDEPDAVDAATGLTQQCVPEILAQWHSRRADLEQEFRERWEMLDDATLTLQVDTGNLRAPAALGVSLAEAAQTPELNRVSVQLEALGMDLSALHAELASMLDILAGDEVRPGCGTIPPYYLWLDIDWTLDGEEVGVAQRTPDGRQMMFQALEERAYPVTARVTLRYRRGCNSGYPQLIPDRVQTVRTTIEIEFEDPDAPSPPPEVVAEPTAPEEPPAAPEPPDLSELEEQRQQVLDVCEEWTASKSGGYGTTTEIWDISNLPEGTAFDFSYNAMSVPDKFTVEYPVGNVVLDTGWRGSAARAARRSDLYPGGVTGPGRGAADDVFEKAAADAFKVTVYGPESGTAWNYRIRPRCQPDAVLRIAESPTRVTYGSQIRWPATTGGGLEVTRYTWQATPDLTFDEPVTTEPATRITFDRLGRVLLWAEGTPRDSSLPTVESQQVEIEVVPPRFELVFDPPDGQARVGDEVQVEVRSDPALPAELVDHRWVQPSARSTYTDNASRIGFTVGDGERSPLQDIPLHVWVRVPYHGDTLAEIQATYSGQAYEVQISEPVHRGPTPQTWDPERGGLVDVPRGQVVTGQEVRLNASVQPTPPGEVRYRWSVQPDGARTHATIGSSQTFSASNAGSYTVEVVATNAAGLVLGRGSRSVMVAQDQPPSAPATPDDAEPADADAQPAATVDPDALLTPPDAIDLEQASGRLDSDTREQRHAIEVPRHGSLRVDVEADPELRITLRLEDADGRSLRASMGGSTSSRSVERADLAPGTYYARVARSRGEGTYRLTTRLTAPSIPNDTGPNDSLEEVQEHGEPIPVDRHSTGLLGYRDRDERDTEDWFRFDIGEHGAVDVSVEAEESLRITLQLVDADGRSLRASMGGSTSSRSVGRADLAPGTYYVRVARSSGQGGYVITPQLDPVGYTPDREPNDRLEQAQPIALGEDTEGLLGYLDRDERDTEDWFRFETREHGAVEVSVNAEASLRITLQLYDADGRSLRASMGGSTSSRSVERSDLAPGTYFARVARSSGQGGYVITPRLDPVGYTPDREPNDRLEQAQPIALGEDTEGLLGYLDRDQRDTEDWFRFETREHGAVEVSVNAEASLRITLQLLDADGRSLRTSMGGSTSSRSVERDDLAPGTYYARVARSSGQGGYVITPRLDPVGYTPDREPNDRREDAQPIRLGADTTGLLGYVSRNERDTEDWFRVETGAEGALAVSVAAQESLRVTLQLFDADGRSLRASMGGSTSSRHVERNELPAGVYFIRVARSSGQGGYTVRPVFTPAPSAASR</sequence>
<feature type="region of interest" description="Disordered" evidence="1">
    <location>
        <begin position="2024"/>
        <end position="2056"/>
    </location>
</feature>